<organism evidence="1 2">
    <name type="scientific">Caerostris extrusa</name>
    <name type="common">Bark spider</name>
    <name type="synonym">Caerostris bankana</name>
    <dbReference type="NCBI Taxonomy" id="172846"/>
    <lineage>
        <taxon>Eukaryota</taxon>
        <taxon>Metazoa</taxon>
        <taxon>Ecdysozoa</taxon>
        <taxon>Arthropoda</taxon>
        <taxon>Chelicerata</taxon>
        <taxon>Arachnida</taxon>
        <taxon>Araneae</taxon>
        <taxon>Araneomorphae</taxon>
        <taxon>Entelegynae</taxon>
        <taxon>Araneoidea</taxon>
        <taxon>Araneidae</taxon>
        <taxon>Caerostris</taxon>
    </lineage>
</organism>
<proteinExistence type="predicted"/>
<evidence type="ECO:0000313" key="1">
    <source>
        <dbReference type="EMBL" id="GIZ03810.1"/>
    </source>
</evidence>
<accession>A0AAV4Y9V7</accession>
<sequence>MAKNIMSKLLLRTFYTKFPEQINLLASFAALNRFFSSKSNRDTKTPRTLITGSLGQLGTGLAKKLSTPTRYDHTDTASILGFELFKNIPYTASTAVLNELNSDTLPVLIDIEFNRSPHTAPQHFKTTWHDYKFHLQNTNLNTLDIDTKEKGGHGHSKFHHRDDNRVQQSFYTKPFTF</sequence>
<keyword evidence="2" id="KW-1185">Reference proteome</keyword>
<name>A0AAV4Y9V7_CAEEX</name>
<reference evidence="1 2" key="1">
    <citation type="submission" date="2021-06" db="EMBL/GenBank/DDBJ databases">
        <title>Caerostris extrusa draft genome.</title>
        <authorList>
            <person name="Kono N."/>
            <person name="Arakawa K."/>
        </authorList>
    </citation>
    <scope>NUCLEOTIDE SEQUENCE [LARGE SCALE GENOMIC DNA]</scope>
</reference>
<evidence type="ECO:0000313" key="2">
    <source>
        <dbReference type="Proteomes" id="UP001054945"/>
    </source>
</evidence>
<dbReference type="Proteomes" id="UP001054945">
    <property type="component" value="Unassembled WGS sequence"/>
</dbReference>
<dbReference type="AlphaFoldDB" id="A0AAV4Y9V7"/>
<comment type="caution">
    <text evidence="1">The sequence shown here is derived from an EMBL/GenBank/DDBJ whole genome shotgun (WGS) entry which is preliminary data.</text>
</comment>
<protein>
    <submittedName>
        <fullName evidence="1">Uncharacterized protein</fullName>
    </submittedName>
</protein>
<dbReference type="EMBL" id="BPLR01001654">
    <property type="protein sequence ID" value="GIZ03810.1"/>
    <property type="molecule type" value="Genomic_DNA"/>
</dbReference>
<gene>
    <name evidence="1" type="ORF">CEXT_782201</name>
</gene>